<sequence>MKSFFATKPQELKPEGRRAIGNVSVKAAHDVYKQNVCPLSFYTFFTAAAFALLFLAQFSTASASLQYLDNNPNYPVSYYHANYREYVDLTSCTFSAEDENYYTYATGYIAYVRDPDGDSRVYRLRQFRQAKNGGENPQFYSNGGKWVSIPAFDHGEISRYIKSHGYMGYIDDYHPYAYYMFKIVYKQTRGVDYPDNLNGDTP</sequence>
<feature type="transmembrane region" description="Helical" evidence="1">
    <location>
        <begin position="39"/>
        <end position="58"/>
    </location>
</feature>
<dbReference type="EMBL" id="JARVLH010000006">
    <property type="protein sequence ID" value="MEX5285900.1"/>
    <property type="molecule type" value="Genomic_DNA"/>
</dbReference>
<keyword evidence="3" id="KW-1185">Reference proteome</keyword>
<evidence type="ECO:0000313" key="3">
    <source>
        <dbReference type="Proteomes" id="UP001559623"/>
    </source>
</evidence>
<keyword evidence="1" id="KW-1133">Transmembrane helix</keyword>
<reference evidence="2 3" key="1">
    <citation type="submission" date="2023-04" db="EMBL/GenBank/DDBJ databases">
        <title>Genome Sequence of Selenomonas sputigena ATCC 33150.</title>
        <authorList>
            <person name="Miller D.P."/>
            <person name="Anvari S."/>
            <person name="Polson S.W."/>
            <person name="Macdonald M."/>
            <person name="Mcdowell J.V."/>
        </authorList>
    </citation>
    <scope>NUCLEOTIDE SEQUENCE [LARGE SCALE GENOMIC DNA]</scope>
    <source>
        <strain evidence="2 3">ATCC 33150</strain>
    </source>
</reference>
<accession>A0ABV3X6S2</accession>
<dbReference type="RefSeq" id="WP_368847622.1">
    <property type="nucleotide sequence ID" value="NZ_CP194411.1"/>
</dbReference>
<comment type="caution">
    <text evidence="2">The sequence shown here is derived from an EMBL/GenBank/DDBJ whole genome shotgun (WGS) entry which is preliminary data.</text>
</comment>
<name>A0ABV3X6S2_9FIRM</name>
<keyword evidence="1" id="KW-0472">Membrane</keyword>
<protein>
    <submittedName>
        <fullName evidence="2">Uncharacterized protein</fullName>
    </submittedName>
</protein>
<evidence type="ECO:0000313" key="2">
    <source>
        <dbReference type="EMBL" id="MEX5285900.1"/>
    </source>
</evidence>
<dbReference type="Proteomes" id="UP001559623">
    <property type="component" value="Unassembled WGS sequence"/>
</dbReference>
<proteinExistence type="predicted"/>
<gene>
    <name evidence="2" type="ORF">QCO44_09710</name>
</gene>
<keyword evidence="1" id="KW-0812">Transmembrane</keyword>
<evidence type="ECO:0000256" key="1">
    <source>
        <dbReference type="SAM" id="Phobius"/>
    </source>
</evidence>
<organism evidence="2 3">
    <name type="scientific">Selenomonas sputigena</name>
    <dbReference type="NCBI Taxonomy" id="69823"/>
    <lineage>
        <taxon>Bacteria</taxon>
        <taxon>Bacillati</taxon>
        <taxon>Bacillota</taxon>
        <taxon>Negativicutes</taxon>
        <taxon>Selenomonadales</taxon>
        <taxon>Selenomonadaceae</taxon>
        <taxon>Selenomonas</taxon>
    </lineage>
</organism>